<reference evidence="2 3" key="1">
    <citation type="journal article" date="2011" name="Science">
        <title>The Selaginella genome identifies genetic changes associated with the evolution of vascular plants.</title>
        <authorList>
            <person name="Banks J.A."/>
            <person name="Nishiyama T."/>
            <person name="Hasebe M."/>
            <person name="Bowman J.L."/>
            <person name="Gribskov M."/>
            <person name="dePamphilis C."/>
            <person name="Albert V.A."/>
            <person name="Aono N."/>
            <person name="Aoyama T."/>
            <person name="Ambrose B.A."/>
            <person name="Ashton N.W."/>
            <person name="Axtell M.J."/>
            <person name="Barker E."/>
            <person name="Barker M.S."/>
            <person name="Bennetzen J.L."/>
            <person name="Bonawitz N.D."/>
            <person name="Chapple C."/>
            <person name="Cheng C."/>
            <person name="Correa L.G."/>
            <person name="Dacre M."/>
            <person name="DeBarry J."/>
            <person name="Dreyer I."/>
            <person name="Elias M."/>
            <person name="Engstrom E.M."/>
            <person name="Estelle M."/>
            <person name="Feng L."/>
            <person name="Finet C."/>
            <person name="Floyd S.K."/>
            <person name="Frommer W.B."/>
            <person name="Fujita T."/>
            <person name="Gramzow L."/>
            <person name="Gutensohn M."/>
            <person name="Harholt J."/>
            <person name="Hattori M."/>
            <person name="Heyl A."/>
            <person name="Hirai T."/>
            <person name="Hiwatashi Y."/>
            <person name="Ishikawa M."/>
            <person name="Iwata M."/>
            <person name="Karol K.G."/>
            <person name="Koehler B."/>
            <person name="Kolukisaoglu U."/>
            <person name="Kubo M."/>
            <person name="Kurata T."/>
            <person name="Lalonde S."/>
            <person name="Li K."/>
            <person name="Li Y."/>
            <person name="Litt A."/>
            <person name="Lyons E."/>
            <person name="Manning G."/>
            <person name="Maruyama T."/>
            <person name="Michael T.P."/>
            <person name="Mikami K."/>
            <person name="Miyazaki S."/>
            <person name="Morinaga S."/>
            <person name="Murata T."/>
            <person name="Mueller-Roeber B."/>
            <person name="Nelson D.R."/>
            <person name="Obara M."/>
            <person name="Oguri Y."/>
            <person name="Olmstead R.G."/>
            <person name="Onodera N."/>
            <person name="Petersen B.L."/>
            <person name="Pils B."/>
            <person name="Prigge M."/>
            <person name="Rensing S.A."/>
            <person name="Riano-Pachon D.M."/>
            <person name="Roberts A.W."/>
            <person name="Sato Y."/>
            <person name="Scheller H.V."/>
            <person name="Schulz B."/>
            <person name="Schulz C."/>
            <person name="Shakirov E.V."/>
            <person name="Shibagaki N."/>
            <person name="Shinohara N."/>
            <person name="Shippen D.E."/>
            <person name="Soerensen I."/>
            <person name="Sotooka R."/>
            <person name="Sugimoto N."/>
            <person name="Sugita M."/>
            <person name="Sumikawa N."/>
            <person name="Tanurdzic M."/>
            <person name="Theissen G."/>
            <person name="Ulvskov P."/>
            <person name="Wakazuki S."/>
            <person name="Weng J.K."/>
            <person name="Willats W.W."/>
            <person name="Wipf D."/>
            <person name="Wolf P.G."/>
            <person name="Yang L."/>
            <person name="Zimmer A.D."/>
            <person name="Zhu Q."/>
            <person name="Mitros T."/>
            <person name="Hellsten U."/>
            <person name="Loque D."/>
            <person name="Otillar R."/>
            <person name="Salamov A."/>
            <person name="Schmutz J."/>
            <person name="Shapiro H."/>
            <person name="Lindquist E."/>
            <person name="Lucas S."/>
            <person name="Rokhsar D."/>
            <person name="Grigoriev I.V."/>
        </authorList>
    </citation>
    <scope>NUCLEOTIDE SEQUENCE [LARGE SCALE GENOMIC DNA]</scope>
</reference>
<dbReference type="InParanoid" id="D8QXU3"/>
<dbReference type="PANTHER" id="PTHR33099">
    <property type="entry name" value="FE2OG DIOXYGENASE DOMAIN-CONTAINING PROTEIN"/>
    <property type="match status" value="1"/>
</dbReference>
<sequence length="445" mass="50568">MPEVGMEILPSLFWLPQRPSARAIKPSSTPASRSVQGELPPSPRLVLQGGPRLGHMEEMEIDAAALGLDVRPYKLLLYEHGGHFKFHRDTEKEDCMFGTMILQPDAVWARGTGYFQTVFFCDCEHKLSEVTRGTVQKYGWDECYSGAIEPGLSESKDKKPGIISFAERLRESGLQDAVCGYDREALKIVSMAPAVSLFLARCLVRVVKKWGESSVPRMEEFWEKKLEVCKASWEEQAGRSTKQHQGFGYRGGLKFRLYEEGRDGRDGKLQKLDKLQKEGRRKLSKAVDLEFQGCHDAAMAFARRGIEISSGDVLMWITRRGSSFYIYVPILCFHGIRAFIREVPWRCENQSEMGESKENCGEHEVAGLFGVKKNEKVTWLFLELFSGTFEKCGCNMRELVEVAIWLGDEETVRSLVKCTRSGSRWRMLPSTNDSLFILLDLHYTS</sequence>
<evidence type="ECO:0008006" key="4">
    <source>
        <dbReference type="Google" id="ProtNLM"/>
    </source>
</evidence>
<keyword evidence="3" id="KW-1185">Reference proteome</keyword>
<dbReference type="HOGENOM" id="CLU_615942_0_0_1"/>
<accession>D8QXU3</accession>
<protein>
    <recommendedName>
        <fullName evidence="4">Prolyl 4-hydroxylase alpha subunit Fe(2+) 2OG dioxygenase domain-containing protein</fullName>
    </recommendedName>
</protein>
<gene>
    <name evidence="2" type="ORF">SELMODRAFT_438413</name>
</gene>
<dbReference type="KEGG" id="smo:SELMODRAFT_438413"/>
<dbReference type="Proteomes" id="UP000001514">
    <property type="component" value="Unassembled WGS sequence"/>
</dbReference>
<evidence type="ECO:0000313" key="3">
    <source>
        <dbReference type="Proteomes" id="UP000001514"/>
    </source>
</evidence>
<proteinExistence type="predicted"/>
<evidence type="ECO:0000256" key="1">
    <source>
        <dbReference type="SAM" id="MobiDB-lite"/>
    </source>
</evidence>
<organism evidence="3">
    <name type="scientific">Selaginella moellendorffii</name>
    <name type="common">Spikemoss</name>
    <dbReference type="NCBI Taxonomy" id="88036"/>
    <lineage>
        <taxon>Eukaryota</taxon>
        <taxon>Viridiplantae</taxon>
        <taxon>Streptophyta</taxon>
        <taxon>Embryophyta</taxon>
        <taxon>Tracheophyta</taxon>
        <taxon>Lycopodiopsida</taxon>
        <taxon>Selaginellales</taxon>
        <taxon>Selaginellaceae</taxon>
        <taxon>Selaginella</taxon>
    </lineage>
</organism>
<dbReference type="Gramene" id="EFJ35482">
    <property type="protein sequence ID" value="EFJ35482"/>
    <property type="gene ID" value="SELMODRAFT_438413"/>
</dbReference>
<feature type="region of interest" description="Disordered" evidence="1">
    <location>
        <begin position="23"/>
        <end position="44"/>
    </location>
</feature>
<dbReference type="EMBL" id="GL377568">
    <property type="protein sequence ID" value="EFJ35482.1"/>
    <property type="molecule type" value="Genomic_DNA"/>
</dbReference>
<feature type="compositionally biased region" description="Polar residues" evidence="1">
    <location>
        <begin position="26"/>
        <end position="35"/>
    </location>
</feature>
<evidence type="ECO:0000313" key="2">
    <source>
        <dbReference type="EMBL" id="EFJ35482.1"/>
    </source>
</evidence>
<dbReference type="AlphaFoldDB" id="D8QXU3"/>
<name>D8QXU3_SELML</name>
<dbReference type="PANTHER" id="PTHR33099:SF7">
    <property type="entry name" value="MYND-TYPE DOMAIN-CONTAINING PROTEIN"/>
    <property type="match status" value="1"/>
</dbReference>